<feature type="transmembrane region" description="Helical" evidence="1">
    <location>
        <begin position="126"/>
        <end position="147"/>
    </location>
</feature>
<sequence length="266" mass="29988">MVSLALSLDKSTWNGQMTIKAGFSLLPILLFFLTSLLSCGAIYTIEKFYTSFLLMIMAYLLNLMQISLWELDQVHKDSEDLFSIASTADEHQMTFTLSPFDQPHAAVLFPVVLPSLAAFYTMEENVIVGLGFVVMACVSFLALYGLYFPSPVNSPAFDFWAEWTGLKLCETLIPPSPEDRSQQFEVLHHRILGPEDDERERSEERSLISEAEYLEEGEEGVGENNEGAEIEGLKDKGLKFGIEINEDEWEYIKNSSLHAKDTQSES</sequence>
<dbReference type="ExpressionAtlas" id="A0A2K2BBU9">
    <property type="expression patterns" value="baseline and differential"/>
</dbReference>
<gene>
    <name evidence="2" type="ORF">POPTR_002G015500</name>
</gene>
<organism evidence="2 3">
    <name type="scientific">Populus trichocarpa</name>
    <name type="common">Western balsam poplar</name>
    <name type="synonym">Populus balsamifera subsp. trichocarpa</name>
    <dbReference type="NCBI Taxonomy" id="3694"/>
    <lineage>
        <taxon>Eukaryota</taxon>
        <taxon>Viridiplantae</taxon>
        <taxon>Streptophyta</taxon>
        <taxon>Embryophyta</taxon>
        <taxon>Tracheophyta</taxon>
        <taxon>Spermatophyta</taxon>
        <taxon>Magnoliopsida</taxon>
        <taxon>eudicotyledons</taxon>
        <taxon>Gunneridae</taxon>
        <taxon>Pentapetalae</taxon>
        <taxon>rosids</taxon>
        <taxon>fabids</taxon>
        <taxon>Malpighiales</taxon>
        <taxon>Salicaceae</taxon>
        <taxon>Saliceae</taxon>
        <taxon>Populus</taxon>
    </lineage>
</organism>
<evidence type="ECO:0000256" key="1">
    <source>
        <dbReference type="SAM" id="Phobius"/>
    </source>
</evidence>
<dbReference type="AlphaFoldDB" id="A0A2K2BBU9"/>
<keyword evidence="1" id="KW-0812">Transmembrane</keyword>
<dbReference type="InParanoid" id="A0A2K2BBU9"/>
<evidence type="ECO:0000313" key="3">
    <source>
        <dbReference type="Proteomes" id="UP000006729"/>
    </source>
</evidence>
<dbReference type="Proteomes" id="UP000006729">
    <property type="component" value="Chromosome 2"/>
</dbReference>
<feature type="transmembrane region" description="Helical" evidence="1">
    <location>
        <begin position="49"/>
        <end position="69"/>
    </location>
</feature>
<name>A0A2K2BBU9_POPTR</name>
<reference evidence="2 3" key="1">
    <citation type="journal article" date="2006" name="Science">
        <title>The genome of black cottonwood, Populus trichocarpa (Torr. &amp; Gray).</title>
        <authorList>
            <person name="Tuskan G.A."/>
            <person name="Difazio S."/>
            <person name="Jansson S."/>
            <person name="Bohlmann J."/>
            <person name="Grigoriev I."/>
            <person name="Hellsten U."/>
            <person name="Putnam N."/>
            <person name="Ralph S."/>
            <person name="Rombauts S."/>
            <person name="Salamov A."/>
            <person name="Schein J."/>
            <person name="Sterck L."/>
            <person name="Aerts A."/>
            <person name="Bhalerao R.R."/>
            <person name="Bhalerao R.P."/>
            <person name="Blaudez D."/>
            <person name="Boerjan W."/>
            <person name="Brun A."/>
            <person name="Brunner A."/>
            <person name="Busov V."/>
            <person name="Campbell M."/>
            <person name="Carlson J."/>
            <person name="Chalot M."/>
            <person name="Chapman J."/>
            <person name="Chen G.L."/>
            <person name="Cooper D."/>
            <person name="Coutinho P.M."/>
            <person name="Couturier J."/>
            <person name="Covert S."/>
            <person name="Cronk Q."/>
            <person name="Cunningham R."/>
            <person name="Davis J."/>
            <person name="Degroeve S."/>
            <person name="Dejardin A."/>
            <person name="Depamphilis C."/>
            <person name="Detter J."/>
            <person name="Dirks B."/>
            <person name="Dubchak I."/>
            <person name="Duplessis S."/>
            <person name="Ehlting J."/>
            <person name="Ellis B."/>
            <person name="Gendler K."/>
            <person name="Goodstein D."/>
            <person name="Gribskov M."/>
            <person name="Grimwood J."/>
            <person name="Groover A."/>
            <person name="Gunter L."/>
            <person name="Hamberger B."/>
            <person name="Heinze B."/>
            <person name="Helariutta Y."/>
            <person name="Henrissat B."/>
            <person name="Holligan D."/>
            <person name="Holt R."/>
            <person name="Huang W."/>
            <person name="Islam-Faridi N."/>
            <person name="Jones S."/>
            <person name="Jones-Rhoades M."/>
            <person name="Jorgensen R."/>
            <person name="Joshi C."/>
            <person name="Kangasjarvi J."/>
            <person name="Karlsson J."/>
            <person name="Kelleher C."/>
            <person name="Kirkpatrick R."/>
            <person name="Kirst M."/>
            <person name="Kohler A."/>
            <person name="Kalluri U."/>
            <person name="Larimer F."/>
            <person name="Leebens-Mack J."/>
            <person name="Leple J.C."/>
            <person name="Locascio P."/>
            <person name="Lou Y."/>
            <person name="Lucas S."/>
            <person name="Martin F."/>
            <person name="Montanini B."/>
            <person name="Napoli C."/>
            <person name="Nelson D.R."/>
            <person name="Nelson C."/>
            <person name="Nieminen K."/>
            <person name="Nilsson O."/>
            <person name="Pereda V."/>
            <person name="Peter G."/>
            <person name="Philippe R."/>
            <person name="Pilate G."/>
            <person name="Poliakov A."/>
            <person name="Razumovskaya J."/>
            <person name="Richardson P."/>
            <person name="Rinaldi C."/>
            <person name="Ritland K."/>
            <person name="Rouze P."/>
            <person name="Ryaboy D."/>
            <person name="Schmutz J."/>
            <person name="Schrader J."/>
            <person name="Segerman B."/>
            <person name="Shin H."/>
            <person name="Siddiqui A."/>
            <person name="Sterky F."/>
            <person name="Terry A."/>
            <person name="Tsai C.J."/>
            <person name="Uberbacher E."/>
            <person name="Unneberg P."/>
            <person name="Vahala J."/>
            <person name="Wall K."/>
            <person name="Wessler S."/>
            <person name="Yang G."/>
            <person name="Yin T."/>
            <person name="Douglas C."/>
            <person name="Marra M."/>
            <person name="Sandberg G."/>
            <person name="Van de Peer Y."/>
            <person name="Rokhsar D."/>
        </authorList>
    </citation>
    <scope>NUCLEOTIDE SEQUENCE [LARGE SCALE GENOMIC DNA]</scope>
    <source>
        <strain evidence="3">cv. Nisqually</strain>
    </source>
</reference>
<keyword evidence="1" id="KW-0472">Membrane</keyword>
<feature type="transmembrane region" description="Helical" evidence="1">
    <location>
        <begin position="103"/>
        <end position="120"/>
    </location>
</feature>
<accession>A0A2K2BBU9</accession>
<evidence type="ECO:0000313" key="2">
    <source>
        <dbReference type="EMBL" id="PNT47254.1"/>
    </source>
</evidence>
<keyword evidence="1" id="KW-1133">Transmembrane helix</keyword>
<proteinExistence type="predicted"/>
<keyword evidence="3" id="KW-1185">Reference proteome</keyword>
<dbReference type="EMBL" id="CM009291">
    <property type="protein sequence ID" value="PNT47254.1"/>
    <property type="molecule type" value="Genomic_DNA"/>
</dbReference>
<feature type="transmembrane region" description="Helical" evidence="1">
    <location>
        <begin position="21"/>
        <end position="43"/>
    </location>
</feature>
<protein>
    <submittedName>
        <fullName evidence="2">Uncharacterized protein</fullName>
    </submittedName>
</protein>